<organism evidence="1 2">
    <name type="scientific">Corynebacterium phage phi673</name>
    <dbReference type="NCBI Taxonomy" id="2052821"/>
    <lineage>
        <taxon>Viruses</taxon>
        <taxon>Duplodnaviria</taxon>
        <taxon>Heunggongvirae</taxon>
        <taxon>Uroviricota</taxon>
        <taxon>Caudoviricetes</taxon>
        <taxon>Ikedavirus</taxon>
        <taxon>Ikedavirus phi673</taxon>
    </lineage>
</organism>
<reference evidence="1 2" key="1">
    <citation type="submission" date="2017-10" db="EMBL/GenBank/DDBJ databases">
        <title>Complete nucleotide sequences and annotations of phi673 and phi674, two new lytic phages of Corynebacterium glutamicum ATCC 13032.</title>
        <authorList>
            <person name="Yomantas Y.A.V."/>
            <person name="Abalakina E.G."/>
            <person name="Lobanova J.S."/>
            <person name="Mamontov V.A."/>
            <person name="Stoynova N.V."/>
            <person name="Mashko S.V."/>
        </authorList>
    </citation>
    <scope>NUCLEOTIDE SEQUENCE [LARGE SCALE GENOMIC DNA]</scope>
</reference>
<evidence type="ECO:0000313" key="1">
    <source>
        <dbReference type="EMBL" id="ATW62869.1"/>
    </source>
</evidence>
<name>A0A2H4PIR8_9CAUD</name>
<protein>
    <submittedName>
        <fullName evidence="1">Putative head-to-tail connector</fullName>
    </submittedName>
</protein>
<dbReference type="EMBL" id="MG324353">
    <property type="protein sequence ID" value="ATW62869.1"/>
    <property type="molecule type" value="Genomic_DNA"/>
</dbReference>
<dbReference type="OrthoDB" id="9499at10239"/>
<evidence type="ECO:0000313" key="2">
    <source>
        <dbReference type="Proteomes" id="UP000241893"/>
    </source>
</evidence>
<sequence>MIPHGLTVEMLATLPQGKLLPQDTTQATLDAVVANVRRLCGWHVFPVATESVVIPYRGDDHVLAPTMKLVEIISAECQGFNIPGNTMDAYPHGEITIHQRQAGAPWRIPKPLHLTMKHGFDLEDVPSLLGVIVQMIARAGDTTATGDASLSVGSVSYTLSSGITPKSSEWLVIDAYRLRQL</sequence>
<dbReference type="Proteomes" id="UP000241893">
    <property type="component" value="Segment"/>
</dbReference>
<accession>A0A2H4PIR8</accession>
<proteinExistence type="predicted"/>
<gene>
    <name evidence="1" type="ORF">phi673_gp07</name>
</gene>
<keyword evidence="2" id="KW-1185">Reference proteome</keyword>